<feature type="transmembrane region" description="Helical" evidence="1">
    <location>
        <begin position="284"/>
        <end position="302"/>
    </location>
</feature>
<feature type="transmembrane region" description="Helical" evidence="1">
    <location>
        <begin position="227"/>
        <end position="248"/>
    </location>
</feature>
<reference evidence="3" key="1">
    <citation type="submission" date="2018-05" db="EMBL/GenBank/DDBJ databases">
        <authorList>
            <person name="Lanie J.A."/>
            <person name="Ng W.-L."/>
            <person name="Kazmierczak K.M."/>
            <person name="Andrzejewski T.M."/>
            <person name="Davidsen T.M."/>
            <person name="Wayne K.J."/>
            <person name="Tettelin H."/>
            <person name="Glass J.I."/>
            <person name="Rusch D."/>
            <person name="Podicherti R."/>
            <person name="Tsui H.-C.T."/>
            <person name="Winkler M.E."/>
        </authorList>
    </citation>
    <scope>NUCLEOTIDE SEQUENCE</scope>
</reference>
<dbReference type="InterPro" id="IPR020846">
    <property type="entry name" value="MFS_dom"/>
</dbReference>
<gene>
    <name evidence="3" type="ORF">METZ01_LOCUS47392</name>
</gene>
<dbReference type="GO" id="GO:0022857">
    <property type="term" value="F:transmembrane transporter activity"/>
    <property type="evidence" value="ECO:0007669"/>
    <property type="project" value="InterPro"/>
</dbReference>
<feature type="transmembrane region" description="Helical" evidence="1">
    <location>
        <begin position="104"/>
        <end position="122"/>
    </location>
</feature>
<organism evidence="3">
    <name type="scientific">marine metagenome</name>
    <dbReference type="NCBI Taxonomy" id="408172"/>
    <lineage>
        <taxon>unclassified sequences</taxon>
        <taxon>metagenomes</taxon>
        <taxon>ecological metagenomes</taxon>
    </lineage>
</organism>
<protein>
    <recommendedName>
        <fullName evidence="2">Major facilitator superfamily (MFS) profile domain-containing protein</fullName>
    </recommendedName>
</protein>
<dbReference type="AlphaFoldDB" id="A0A381RU94"/>
<name>A0A381RU94_9ZZZZ</name>
<evidence type="ECO:0000313" key="3">
    <source>
        <dbReference type="EMBL" id="SUZ94538.1"/>
    </source>
</evidence>
<dbReference type="Pfam" id="PF07690">
    <property type="entry name" value="MFS_1"/>
    <property type="match status" value="2"/>
</dbReference>
<dbReference type="PANTHER" id="PTHR23526">
    <property type="entry name" value="INTEGRAL MEMBRANE TRANSPORT PROTEIN-RELATED"/>
    <property type="match status" value="1"/>
</dbReference>
<accession>A0A381RU94</accession>
<keyword evidence="1" id="KW-1133">Transmembrane helix</keyword>
<sequence length="426" mass="47529">MAEEQQEEADIHRPRELYAYHATSSFATDISMSYFSYFAVRLGASFELLAWMQSLNNLLPNTLQHFWGWISDRRVHRAFWIIIGSVLGGFALWLLSQAQTPEEVLALLVLYSASLSLVQPTWAALQGDWIPAGRRGRVLSRFHVVGGMAGLIGSLVALWFVYNSGNETADGFRPLFVMAAAATALGGLILVRVPYRDPGDIPDEQQTEQARIAHSNAFQGFVRVQMVYTLLMSLIWPLFAVLLIRVVGATNTQLVIFSVLGAAAEMAFQPLMGRLVDRVGPLQVMFLSRIGFAVLPFVYVLWQDLWVYYALQVVLFGPCFSAFLVSTNTLILDLAPSAERAGYFSYYNTRIGITTFTGALIGGHLAGFLEGHLDSTAQAIYWVFVISGAGRLLASFPYLRLTSPRRYPASLRLLDRLAEAQRPWRR</sequence>
<proteinExistence type="predicted"/>
<keyword evidence="1" id="KW-0812">Transmembrane</keyword>
<dbReference type="InterPro" id="IPR011701">
    <property type="entry name" value="MFS"/>
</dbReference>
<dbReference type="InterPro" id="IPR036259">
    <property type="entry name" value="MFS_trans_sf"/>
</dbReference>
<feature type="transmembrane region" description="Helical" evidence="1">
    <location>
        <begin position="347"/>
        <end position="367"/>
    </location>
</feature>
<dbReference type="PANTHER" id="PTHR23526:SF2">
    <property type="entry name" value="MAJOR FACILITATOR SUPERFAMILY (MFS) PROFILE DOMAIN-CONTAINING PROTEIN"/>
    <property type="match status" value="1"/>
</dbReference>
<feature type="transmembrane region" description="Helical" evidence="1">
    <location>
        <begin position="78"/>
        <end position="98"/>
    </location>
</feature>
<feature type="transmembrane region" description="Helical" evidence="1">
    <location>
        <begin position="379"/>
        <end position="399"/>
    </location>
</feature>
<dbReference type="PROSITE" id="PS50850">
    <property type="entry name" value="MFS"/>
    <property type="match status" value="1"/>
</dbReference>
<dbReference type="EMBL" id="UINC01002244">
    <property type="protein sequence ID" value="SUZ94538.1"/>
    <property type="molecule type" value="Genomic_DNA"/>
</dbReference>
<evidence type="ECO:0000259" key="2">
    <source>
        <dbReference type="PROSITE" id="PS50850"/>
    </source>
</evidence>
<feature type="transmembrane region" description="Helical" evidence="1">
    <location>
        <begin position="174"/>
        <end position="191"/>
    </location>
</feature>
<feature type="transmembrane region" description="Helical" evidence="1">
    <location>
        <begin position="308"/>
        <end position="335"/>
    </location>
</feature>
<dbReference type="InterPro" id="IPR052528">
    <property type="entry name" value="Sugar_transport-like"/>
</dbReference>
<dbReference type="SUPFAM" id="SSF103473">
    <property type="entry name" value="MFS general substrate transporter"/>
    <property type="match status" value="1"/>
</dbReference>
<dbReference type="Gene3D" id="1.20.1250.20">
    <property type="entry name" value="MFS general substrate transporter like domains"/>
    <property type="match status" value="2"/>
</dbReference>
<feature type="transmembrane region" description="Helical" evidence="1">
    <location>
        <begin position="142"/>
        <end position="162"/>
    </location>
</feature>
<feature type="domain" description="Major facilitator superfamily (MFS) profile" evidence="2">
    <location>
        <begin position="175"/>
        <end position="426"/>
    </location>
</feature>
<keyword evidence="1" id="KW-0472">Membrane</keyword>
<evidence type="ECO:0000256" key="1">
    <source>
        <dbReference type="SAM" id="Phobius"/>
    </source>
</evidence>